<dbReference type="AlphaFoldDB" id="A0A392SLF2"/>
<dbReference type="Proteomes" id="UP000265520">
    <property type="component" value="Unassembled WGS sequence"/>
</dbReference>
<reference evidence="1 2" key="1">
    <citation type="journal article" date="2018" name="Front. Plant Sci.">
        <title>Red Clover (Trifolium pratense) and Zigzag Clover (T. medium) - A Picture of Genomic Similarities and Differences.</title>
        <authorList>
            <person name="Dluhosova J."/>
            <person name="Istvanek J."/>
            <person name="Nedelnik J."/>
            <person name="Repkova J."/>
        </authorList>
    </citation>
    <scope>NUCLEOTIDE SEQUENCE [LARGE SCALE GENOMIC DNA]</scope>
    <source>
        <strain evidence="2">cv. 10/8</strain>
        <tissue evidence="1">Leaf</tissue>
    </source>
</reference>
<evidence type="ECO:0000313" key="2">
    <source>
        <dbReference type="Proteomes" id="UP000265520"/>
    </source>
</evidence>
<proteinExistence type="predicted"/>
<evidence type="ECO:0000313" key="1">
    <source>
        <dbReference type="EMBL" id="MCI49703.1"/>
    </source>
</evidence>
<feature type="non-terminal residue" evidence="1">
    <location>
        <position position="57"/>
    </location>
</feature>
<sequence>MVDLLGSDAFGAHTEVTKTKGVHAGTTYLKELFKHHNERIAHFTALEDEESYERHRH</sequence>
<accession>A0A392SLF2</accession>
<dbReference type="EMBL" id="LXQA010405158">
    <property type="protein sequence ID" value="MCI49703.1"/>
    <property type="molecule type" value="Genomic_DNA"/>
</dbReference>
<name>A0A392SLF2_9FABA</name>
<organism evidence="1 2">
    <name type="scientific">Trifolium medium</name>
    <dbReference type="NCBI Taxonomy" id="97028"/>
    <lineage>
        <taxon>Eukaryota</taxon>
        <taxon>Viridiplantae</taxon>
        <taxon>Streptophyta</taxon>
        <taxon>Embryophyta</taxon>
        <taxon>Tracheophyta</taxon>
        <taxon>Spermatophyta</taxon>
        <taxon>Magnoliopsida</taxon>
        <taxon>eudicotyledons</taxon>
        <taxon>Gunneridae</taxon>
        <taxon>Pentapetalae</taxon>
        <taxon>rosids</taxon>
        <taxon>fabids</taxon>
        <taxon>Fabales</taxon>
        <taxon>Fabaceae</taxon>
        <taxon>Papilionoideae</taxon>
        <taxon>50 kb inversion clade</taxon>
        <taxon>NPAAA clade</taxon>
        <taxon>Hologalegina</taxon>
        <taxon>IRL clade</taxon>
        <taxon>Trifolieae</taxon>
        <taxon>Trifolium</taxon>
    </lineage>
</organism>
<keyword evidence="2" id="KW-1185">Reference proteome</keyword>
<protein>
    <submittedName>
        <fullName evidence="1">Uncharacterized protein</fullName>
    </submittedName>
</protein>
<comment type="caution">
    <text evidence="1">The sequence shown here is derived from an EMBL/GenBank/DDBJ whole genome shotgun (WGS) entry which is preliminary data.</text>
</comment>